<keyword evidence="5 20" id="KW-0575">Peroxidase</keyword>
<dbReference type="InterPro" id="IPR000028">
    <property type="entry name" value="Chloroperoxidase"/>
</dbReference>
<evidence type="ECO:0000313" key="21">
    <source>
        <dbReference type="Proteomes" id="UP001148786"/>
    </source>
</evidence>
<keyword evidence="12" id="KW-0408">Iron</keyword>
<dbReference type="Gene3D" id="1.20.58.400">
    <property type="entry name" value="t-snare proteins"/>
    <property type="match status" value="1"/>
</dbReference>
<dbReference type="SUPFAM" id="SSF58038">
    <property type="entry name" value="SNARE fusion complex"/>
    <property type="match status" value="1"/>
</dbReference>
<evidence type="ECO:0000256" key="4">
    <source>
        <dbReference type="ARBA" id="ARBA00022448"/>
    </source>
</evidence>
<comment type="similarity">
    <text evidence="15">Belongs to the chloroperoxidase family.</text>
</comment>
<feature type="domain" description="Heme haloperoxidase family profile" evidence="19">
    <location>
        <begin position="498"/>
        <end position="727"/>
    </location>
</feature>
<dbReference type="SUPFAM" id="SSF47661">
    <property type="entry name" value="t-snare proteins"/>
    <property type="match status" value="1"/>
</dbReference>
<dbReference type="InterPro" id="IPR007705">
    <property type="entry name" value="Vesicle_trsprt_v-SNARE_N"/>
</dbReference>
<evidence type="ECO:0000256" key="17">
    <source>
        <dbReference type="SAM" id="MobiDB-lite"/>
    </source>
</evidence>
<evidence type="ECO:0000256" key="7">
    <source>
        <dbReference type="ARBA" id="ARBA00022692"/>
    </source>
</evidence>
<feature type="region of interest" description="Disordered" evidence="17">
    <location>
        <begin position="103"/>
        <end position="127"/>
    </location>
</feature>
<keyword evidence="9" id="KW-0653">Protein transport</keyword>
<evidence type="ECO:0000256" key="2">
    <source>
        <dbReference type="ARBA" id="ARBA00004211"/>
    </source>
</evidence>
<comment type="caution">
    <text evidence="20">The sequence shown here is derived from an EMBL/GenBank/DDBJ whole genome shotgun (WGS) entry which is preliminary data.</text>
</comment>
<keyword evidence="10 18" id="KW-1133">Transmembrane helix</keyword>
<dbReference type="EC" id="1.11.2.1" evidence="20"/>
<dbReference type="AlphaFoldDB" id="A0A9W8JWU3"/>
<dbReference type="PROSITE" id="PS51405">
    <property type="entry name" value="HEME_HALOPEROXIDASE"/>
    <property type="match status" value="1"/>
</dbReference>
<keyword evidence="21" id="KW-1185">Reference proteome</keyword>
<keyword evidence="14 18" id="KW-0472">Membrane</keyword>
<dbReference type="PANTHER" id="PTHR33577:SF16">
    <property type="entry name" value="HEME HALOPEROXIDASE FAMILY PROFILE DOMAIN-CONTAINING PROTEIN"/>
    <property type="match status" value="1"/>
</dbReference>
<dbReference type="InterPro" id="IPR038407">
    <property type="entry name" value="v-SNARE_N_sf"/>
</dbReference>
<keyword evidence="8" id="KW-0479">Metal-binding</keyword>
<evidence type="ECO:0000259" key="19">
    <source>
        <dbReference type="PROSITE" id="PS51405"/>
    </source>
</evidence>
<dbReference type="Pfam" id="PF05008">
    <property type="entry name" value="V-SNARE"/>
    <property type="match status" value="1"/>
</dbReference>
<keyword evidence="11 20" id="KW-0560">Oxidoreductase</keyword>
<dbReference type="Pfam" id="PF01328">
    <property type="entry name" value="Peroxidase_2"/>
    <property type="match status" value="1"/>
</dbReference>
<dbReference type="GO" id="GO:0006886">
    <property type="term" value="P:intracellular protein transport"/>
    <property type="evidence" value="ECO:0007669"/>
    <property type="project" value="InterPro"/>
</dbReference>
<dbReference type="InterPro" id="IPR036851">
    <property type="entry name" value="Chloroperoxidase-like_sf"/>
</dbReference>
<dbReference type="GO" id="GO:0016192">
    <property type="term" value="P:vesicle-mediated transport"/>
    <property type="evidence" value="ECO:0007669"/>
    <property type="project" value="InterPro"/>
</dbReference>
<feature type="compositionally biased region" description="Basic and acidic residues" evidence="17">
    <location>
        <begin position="112"/>
        <end position="127"/>
    </location>
</feature>
<proteinExistence type="inferred from homology"/>
<feature type="coiled-coil region" evidence="16">
    <location>
        <begin position="43"/>
        <end position="99"/>
    </location>
</feature>
<evidence type="ECO:0000256" key="16">
    <source>
        <dbReference type="SAM" id="Coils"/>
    </source>
</evidence>
<evidence type="ECO:0000256" key="9">
    <source>
        <dbReference type="ARBA" id="ARBA00022927"/>
    </source>
</evidence>
<evidence type="ECO:0000256" key="14">
    <source>
        <dbReference type="ARBA" id="ARBA00023136"/>
    </source>
</evidence>
<dbReference type="SUPFAM" id="SSF47571">
    <property type="entry name" value="Cloroperoxidase"/>
    <property type="match status" value="1"/>
</dbReference>
<evidence type="ECO:0000256" key="1">
    <source>
        <dbReference type="ARBA" id="ARBA00001970"/>
    </source>
</evidence>
<keyword evidence="13 16" id="KW-0175">Coiled coil</keyword>
<dbReference type="GO" id="GO:0005737">
    <property type="term" value="C:cytoplasm"/>
    <property type="evidence" value="ECO:0007669"/>
    <property type="project" value="UniProtKB-ARBA"/>
</dbReference>
<keyword evidence="6" id="KW-0349">Heme</keyword>
<dbReference type="GO" id="GO:0016020">
    <property type="term" value="C:membrane"/>
    <property type="evidence" value="ECO:0007669"/>
    <property type="project" value="UniProtKB-SubCell"/>
</dbReference>
<sequence length="810" mass="90047">MDETPTAQFDAYENDFKHLISSISDKLEGSGKNLLGEQRKAALRKVEIELDEADDIVSQIELELQGIPQSVKAPYVNRLKQAKADLTKYKKLSKELHSQAARSDLLGPFKSGRADSDDPYGERNDRTRLLAGTETLNDGSRRIGDSTRIALETESHGADILSTLRGQREQIENSRTMLQSADGSIDRASGTLKGMIRQMYKQRFILSGIGVFFVVLCVFNVRKQGGEKGLRLLYSYFPLQDELQTRVLSYSVSFCTRLITVGHSSPEERKATPVTGYGLLKDERKGARPAGPTPNEGQAVLLMPGITKGTMRLYLRSSIDDIGRAPTPDPEIVDLKSIRGVKCSWWWAGLTQKHFAIVTIDTIRKGQNVAWIEEVHIEYGIARITKKLSDLSKRYYQRHPRISKSDELAMLKRRLKGSSVFWTVSFDDYYGNECDMKYLALLPILVLAARVVAFPSYASLAGLSERELDAILPTLELREPALPPGPLEDTSAKLVNDKAHPWKPLRRGDIRGPCPGLNTLASHGYLPRNGIATPAQIIDAVQEGFNMENDLAIFVTYAAHLVDGNLITDLLSLGHKTPLTGPDPPPPAIVGGLNTHAVFEGDASMTRGDAFFGNNHDFNATLFDQFIDFSNRFGGGKYNLTVAAELRFKRIQDSIATNPQFDFTSPRYFTAYAESVFPVNFFVDGRRNDGQLDMDAARGFFQLNRMPDKFFRPNGTRGTQGLDEIAMAYPIQPGGNVGTVNSYTFDPTSAGFSTFCLLYENFVQRTVKGLYPNPTGKLLKALNRNLDFFFQGIEGMTDGECTQVFPYGED</sequence>
<dbReference type="CDD" id="cd15862">
    <property type="entry name" value="SNARE_Vti1"/>
    <property type="match status" value="1"/>
</dbReference>
<name>A0A9W8JWU3_9AGAR</name>
<dbReference type="FunFam" id="1.10.489.10:FF:000001">
    <property type="entry name" value="Aromatic peroxygenase"/>
    <property type="match status" value="1"/>
</dbReference>
<feature type="transmembrane region" description="Helical" evidence="18">
    <location>
        <begin position="204"/>
        <end position="221"/>
    </location>
</feature>
<organism evidence="20 21">
    <name type="scientific">Agrocybe chaxingu</name>
    <dbReference type="NCBI Taxonomy" id="84603"/>
    <lineage>
        <taxon>Eukaryota</taxon>
        <taxon>Fungi</taxon>
        <taxon>Dikarya</taxon>
        <taxon>Basidiomycota</taxon>
        <taxon>Agaricomycotina</taxon>
        <taxon>Agaricomycetes</taxon>
        <taxon>Agaricomycetidae</taxon>
        <taxon>Agaricales</taxon>
        <taxon>Agaricineae</taxon>
        <taxon>Strophariaceae</taxon>
        <taxon>Agrocybe</taxon>
    </lineage>
</organism>
<dbReference type="EMBL" id="JANKHO010000950">
    <property type="protein sequence ID" value="KAJ3504885.1"/>
    <property type="molecule type" value="Genomic_DNA"/>
</dbReference>
<dbReference type="InterPro" id="IPR000727">
    <property type="entry name" value="T_SNARE_dom"/>
</dbReference>
<dbReference type="Gene3D" id="1.10.489.10">
    <property type="entry name" value="Chloroperoxidase-like"/>
    <property type="match status" value="1"/>
</dbReference>
<keyword evidence="7 18" id="KW-0812">Transmembrane</keyword>
<comment type="similarity">
    <text evidence="3">Belongs to the VTI1 family.</text>
</comment>
<dbReference type="GO" id="GO:0046872">
    <property type="term" value="F:metal ion binding"/>
    <property type="evidence" value="ECO:0007669"/>
    <property type="project" value="UniProtKB-KW"/>
</dbReference>
<dbReference type="Pfam" id="PF12352">
    <property type="entry name" value="V-SNARE_C"/>
    <property type="match status" value="1"/>
</dbReference>
<reference evidence="20" key="1">
    <citation type="submission" date="2022-07" db="EMBL/GenBank/DDBJ databases">
        <title>Genome Sequence of Agrocybe chaxingu.</title>
        <authorList>
            <person name="Buettner E."/>
        </authorList>
    </citation>
    <scope>NUCLEOTIDE SEQUENCE</scope>
    <source>
        <strain evidence="20">MP-N11</strain>
    </source>
</reference>
<dbReference type="InterPro" id="IPR010989">
    <property type="entry name" value="SNARE"/>
</dbReference>
<evidence type="ECO:0000256" key="15">
    <source>
        <dbReference type="ARBA" id="ARBA00025795"/>
    </source>
</evidence>
<evidence type="ECO:0000256" key="3">
    <source>
        <dbReference type="ARBA" id="ARBA00006108"/>
    </source>
</evidence>
<evidence type="ECO:0000256" key="11">
    <source>
        <dbReference type="ARBA" id="ARBA00023002"/>
    </source>
</evidence>
<dbReference type="FunFam" id="1.20.5.110:FF:000002">
    <property type="entry name" value="Vesicle transport through interaction with t-SNAREsB"/>
    <property type="match status" value="1"/>
</dbReference>
<evidence type="ECO:0000256" key="13">
    <source>
        <dbReference type="ARBA" id="ARBA00023054"/>
    </source>
</evidence>
<comment type="subcellular location">
    <subcellularLocation>
        <location evidence="2">Membrane</location>
        <topology evidence="2">Single-pass type IV membrane protein</topology>
    </subcellularLocation>
</comment>
<evidence type="ECO:0000256" key="5">
    <source>
        <dbReference type="ARBA" id="ARBA00022559"/>
    </source>
</evidence>
<accession>A0A9W8JWU3</accession>
<evidence type="ECO:0000256" key="8">
    <source>
        <dbReference type="ARBA" id="ARBA00022723"/>
    </source>
</evidence>
<evidence type="ECO:0000256" key="10">
    <source>
        <dbReference type="ARBA" id="ARBA00022989"/>
    </source>
</evidence>
<comment type="cofactor">
    <cofactor evidence="1">
        <name>heme b</name>
        <dbReference type="ChEBI" id="CHEBI:60344"/>
    </cofactor>
</comment>
<evidence type="ECO:0000313" key="20">
    <source>
        <dbReference type="EMBL" id="KAJ3504885.1"/>
    </source>
</evidence>
<dbReference type="SMART" id="SM00397">
    <property type="entry name" value="t_SNARE"/>
    <property type="match status" value="1"/>
</dbReference>
<evidence type="ECO:0000256" key="6">
    <source>
        <dbReference type="ARBA" id="ARBA00022617"/>
    </source>
</evidence>
<dbReference type="GO" id="GO:0004601">
    <property type="term" value="F:peroxidase activity"/>
    <property type="evidence" value="ECO:0007669"/>
    <property type="project" value="UniProtKB-KW"/>
</dbReference>
<gene>
    <name evidence="20" type="ORF">NLJ89_g7707</name>
</gene>
<evidence type="ECO:0000256" key="18">
    <source>
        <dbReference type="SAM" id="Phobius"/>
    </source>
</evidence>
<dbReference type="Gene3D" id="1.20.5.110">
    <property type="match status" value="1"/>
</dbReference>
<dbReference type="OrthoDB" id="2542103at2759"/>
<protein>
    <submittedName>
        <fullName evidence="20">Heme-thiolate peroxidase</fullName>
        <ecNumber evidence="20">1.11.2.1</ecNumber>
    </submittedName>
</protein>
<dbReference type="Proteomes" id="UP001148786">
    <property type="component" value="Unassembled WGS sequence"/>
</dbReference>
<keyword evidence="4" id="KW-0813">Transport</keyword>
<evidence type="ECO:0000256" key="12">
    <source>
        <dbReference type="ARBA" id="ARBA00023004"/>
    </source>
</evidence>
<dbReference type="PANTHER" id="PTHR33577">
    <property type="entry name" value="STERIGMATOCYSTIN BIOSYNTHESIS PEROXIDASE STCC-RELATED"/>
    <property type="match status" value="1"/>
</dbReference>